<proteinExistence type="inferred from homology"/>
<dbReference type="PANTHER" id="PTHR34135:SF2">
    <property type="entry name" value="LYSOZYME"/>
    <property type="match status" value="1"/>
</dbReference>
<organism evidence="4 5">
    <name type="scientific">Lacticaseibacillus mingshuiensis</name>
    <dbReference type="NCBI Taxonomy" id="2799574"/>
    <lineage>
        <taxon>Bacteria</taxon>
        <taxon>Bacillati</taxon>
        <taxon>Bacillota</taxon>
        <taxon>Bacilli</taxon>
        <taxon>Lactobacillales</taxon>
        <taxon>Lactobacillaceae</taxon>
        <taxon>Lacticaseibacillus</taxon>
    </lineage>
</organism>
<dbReference type="InterPro" id="IPR017853">
    <property type="entry name" value="GH"/>
</dbReference>
<gene>
    <name evidence="4" type="ORF">ACFQ4P_09270</name>
</gene>
<dbReference type="PANTHER" id="PTHR34135">
    <property type="entry name" value="LYSOZYME"/>
    <property type="match status" value="1"/>
</dbReference>
<comment type="caution">
    <text evidence="4">The sequence shown here is derived from an EMBL/GenBank/DDBJ whole genome shotgun (WGS) entry which is preliminary data.</text>
</comment>
<dbReference type="InterPro" id="IPR002053">
    <property type="entry name" value="Glyco_hydro_25"/>
</dbReference>
<comment type="similarity">
    <text evidence="1">Belongs to the glycosyl hydrolase 25 family.</text>
</comment>
<protein>
    <submittedName>
        <fullName evidence="4">GH25 family lysozyme</fullName>
    </submittedName>
</protein>
<keyword evidence="5" id="KW-1185">Reference proteome</keyword>
<sequence length="378" mass="41307">MVLNGIDIANYQTGIPNMPGDFRIVKATESTSYTNPAMADQIANAPSLLGFYHFASNGNVQAEADHFLATVKPYIGKAMLVLDYEPARPSITWAKAWLDYVYQKTGVRPVIYMSLAVENAYDWSSVVNAGYGVWIAQYNNYNTVSGYQPRDLYGTLKRWPSMAMFQYTSSGRLSGWGASLDFDVFYGDKLAWAKYAAISGKPVATAKASTPTVVNHTTRTKAAVAVNVTYELHQQGYGWLGAVTNFNNSNSSGFAGNPNHKHDALCIKVSHGTIKYRVRVIGGQWLPWVTGYSHTDAVNGYAGTLGKTIDAVEMIYITPAGEAYSQAYYRSQTTTQAGWLRTVCDDGRSVAGLTDSYAGNFGQPLDRLQISIGTGNPF</sequence>
<evidence type="ECO:0000313" key="4">
    <source>
        <dbReference type="EMBL" id="MFD1430438.1"/>
    </source>
</evidence>
<dbReference type="SUPFAM" id="SSF51445">
    <property type="entry name" value="(Trans)glycosidases"/>
    <property type="match status" value="1"/>
</dbReference>
<evidence type="ECO:0000256" key="3">
    <source>
        <dbReference type="ARBA" id="ARBA00023295"/>
    </source>
</evidence>
<dbReference type="EMBL" id="JBHTOC010000013">
    <property type="protein sequence ID" value="MFD1430438.1"/>
    <property type="molecule type" value="Genomic_DNA"/>
</dbReference>
<keyword evidence="2" id="KW-0378">Hydrolase</keyword>
<dbReference type="Gene3D" id="3.20.20.80">
    <property type="entry name" value="Glycosidases"/>
    <property type="match status" value="1"/>
</dbReference>
<evidence type="ECO:0000256" key="2">
    <source>
        <dbReference type="ARBA" id="ARBA00022801"/>
    </source>
</evidence>
<name>A0ABW4CIU2_9LACO</name>
<dbReference type="Pfam" id="PF01183">
    <property type="entry name" value="Glyco_hydro_25"/>
    <property type="match status" value="1"/>
</dbReference>
<dbReference type="PROSITE" id="PS51904">
    <property type="entry name" value="GLYCOSYL_HYDROL_F25_2"/>
    <property type="match status" value="1"/>
</dbReference>
<accession>A0ABW4CIU2</accession>
<keyword evidence="3" id="KW-0326">Glycosidase</keyword>
<dbReference type="InterPro" id="IPR018077">
    <property type="entry name" value="Glyco_hydro_fam25_subgr"/>
</dbReference>
<evidence type="ECO:0000313" key="5">
    <source>
        <dbReference type="Proteomes" id="UP001597196"/>
    </source>
</evidence>
<dbReference type="RefSeq" id="WP_203637118.1">
    <property type="nucleotide sequence ID" value="NZ_BOLS01000011.1"/>
</dbReference>
<dbReference type="Proteomes" id="UP001597196">
    <property type="component" value="Unassembled WGS sequence"/>
</dbReference>
<dbReference type="SMART" id="SM00641">
    <property type="entry name" value="Glyco_25"/>
    <property type="match status" value="1"/>
</dbReference>
<reference evidence="5" key="1">
    <citation type="journal article" date="2019" name="Int. J. Syst. Evol. Microbiol.">
        <title>The Global Catalogue of Microorganisms (GCM) 10K type strain sequencing project: providing services to taxonomists for standard genome sequencing and annotation.</title>
        <authorList>
            <consortium name="The Broad Institute Genomics Platform"/>
            <consortium name="The Broad Institute Genome Sequencing Center for Infectious Disease"/>
            <person name="Wu L."/>
            <person name="Ma J."/>
        </authorList>
    </citation>
    <scope>NUCLEOTIDE SEQUENCE [LARGE SCALE GENOMIC DNA]</scope>
    <source>
        <strain evidence="5">CCM 8980</strain>
    </source>
</reference>
<evidence type="ECO:0000256" key="1">
    <source>
        <dbReference type="ARBA" id="ARBA00010646"/>
    </source>
</evidence>